<dbReference type="InterPro" id="IPR002076">
    <property type="entry name" value="ELO_fam"/>
</dbReference>
<keyword evidence="5" id="KW-0276">Fatty acid metabolism</keyword>
<feature type="transmembrane region" description="Helical" evidence="10">
    <location>
        <begin position="42"/>
        <end position="66"/>
    </location>
</feature>
<dbReference type="Proteomes" id="UP000308652">
    <property type="component" value="Unassembled WGS sequence"/>
</dbReference>
<keyword evidence="8 10" id="KW-0472">Membrane</keyword>
<evidence type="ECO:0000313" key="12">
    <source>
        <dbReference type="Proteomes" id="UP000308652"/>
    </source>
</evidence>
<keyword evidence="6 10" id="KW-1133">Transmembrane helix</keyword>
<name>A0A5C3MDP7_9AGAR</name>
<feature type="transmembrane region" description="Helical" evidence="10">
    <location>
        <begin position="146"/>
        <end position="169"/>
    </location>
</feature>
<dbReference type="GO" id="GO:0009922">
    <property type="term" value="F:fatty acid elongase activity"/>
    <property type="evidence" value="ECO:0007669"/>
    <property type="project" value="InterPro"/>
</dbReference>
<protein>
    <recommendedName>
        <fullName evidence="13">Very-long-chain 3-oxoacyl-CoA synthase</fullName>
    </recommendedName>
</protein>
<keyword evidence="12" id="KW-1185">Reference proteome</keyword>
<feature type="transmembrane region" description="Helical" evidence="10">
    <location>
        <begin position="216"/>
        <end position="236"/>
    </location>
</feature>
<evidence type="ECO:0000256" key="1">
    <source>
        <dbReference type="ARBA" id="ARBA00004141"/>
    </source>
</evidence>
<evidence type="ECO:0000256" key="5">
    <source>
        <dbReference type="ARBA" id="ARBA00022832"/>
    </source>
</evidence>
<keyword evidence="7" id="KW-0443">Lipid metabolism</keyword>
<evidence type="ECO:0000256" key="2">
    <source>
        <dbReference type="ARBA" id="ARBA00022516"/>
    </source>
</evidence>
<dbReference type="Pfam" id="PF01151">
    <property type="entry name" value="ELO"/>
    <property type="match status" value="1"/>
</dbReference>
<reference evidence="11 12" key="1">
    <citation type="journal article" date="2019" name="Nat. Ecol. Evol.">
        <title>Megaphylogeny resolves global patterns of mushroom evolution.</title>
        <authorList>
            <person name="Varga T."/>
            <person name="Krizsan K."/>
            <person name="Foldi C."/>
            <person name="Dima B."/>
            <person name="Sanchez-Garcia M."/>
            <person name="Sanchez-Ramirez S."/>
            <person name="Szollosi G.J."/>
            <person name="Szarkandi J.G."/>
            <person name="Papp V."/>
            <person name="Albert L."/>
            <person name="Andreopoulos W."/>
            <person name="Angelini C."/>
            <person name="Antonin V."/>
            <person name="Barry K.W."/>
            <person name="Bougher N.L."/>
            <person name="Buchanan P."/>
            <person name="Buyck B."/>
            <person name="Bense V."/>
            <person name="Catcheside P."/>
            <person name="Chovatia M."/>
            <person name="Cooper J."/>
            <person name="Damon W."/>
            <person name="Desjardin D."/>
            <person name="Finy P."/>
            <person name="Geml J."/>
            <person name="Haridas S."/>
            <person name="Hughes K."/>
            <person name="Justo A."/>
            <person name="Karasinski D."/>
            <person name="Kautmanova I."/>
            <person name="Kiss B."/>
            <person name="Kocsube S."/>
            <person name="Kotiranta H."/>
            <person name="LaButti K.M."/>
            <person name="Lechner B.E."/>
            <person name="Liimatainen K."/>
            <person name="Lipzen A."/>
            <person name="Lukacs Z."/>
            <person name="Mihaltcheva S."/>
            <person name="Morgado L.N."/>
            <person name="Niskanen T."/>
            <person name="Noordeloos M.E."/>
            <person name="Ohm R.A."/>
            <person name="Ortiz-Santana B."/>
            <person name="Ovrebo C."/>
            <person name="Racz N."/>
            <person name="Riley R."/>
            <person name="Savchenko A."/>
            <person name="Shiryaev A."/>
            <person name="Soop K."/>
            <person name="Spirin V."/>
            <person name="Szebenyi C."/>
            <person name="Tomsovsky M."/>
            <person name="Tulloss R.E."/>
            <person name="Uehling J."/>
            <person name="Grigoriev I.V."/>
            <person name="Vagvolgyi C."/>
            <person name="Papp T."/>
            <person name="Martin F.M."/>
            <person name="Miettinen O."/>
            <person name="Hibbett D.S."/>
            <person name="Nagy L.G."/>
        </authorList>
    </citation>
    <scope>NUCLEOTIDE SEQUENCE [LARGE SCALE GENOMIC DNA]</scope>
    <source>
        <strain evidence="11 12">CBS 166.37</strain>
    </source>
</reference>
<evidence type="ECO:0000256" key="9">
    <source>
        <dbReference type="ARBA" id="ARBA00023160"/>
    </source>
</evidence>
<feature type="transmembrane region" description="Helical" evidence="10">
    <location>
        <begin position="12"/>
        <end position="30"/>
    </location>
</feature>
<feature type="transmembrane region" description="Helical" evidence="10">
    <location>
        <begin position="181"/>
        <end position="201"/>
    </location>
</feature>
<keyword evidence="4 10" id="KW-0812">Transmembrane</keyword>
<dbReference type="OrthoDB" id="3262355at2759"/>
<evidence type="ECO:0000256" key="7">
    <source>
        <dbReference type="ARBA" id="ARBA00023098"/>
    </source>
</evidence>
<dbReference type="AlphaFoldDB" id="A0A5C3MDP7"/>
<comment type="subcellular location">
    <subcellularLocation>
        <location evidence="1">Membrane</location>
        <topology evidence="1">Multi-pass membrane protein</topology>
    </subcellularLocation>
</comment>
<sequence length="250" mass="28279">MQPRPVTDLPSIELSSVIFATIAFSIRVYVQKNGPIPFSRQILRINSAIYSIVSLFFVLQIGGLILRLLGTSSALDIQETAHKILLQPSTDPKDEALRYLYHLSKFWEYVDIFNVLATGGSIGIQFSFHHLTTPYLTYARALTSPAGWQIFALFNALHHMLMYAAIAGVDDFVGVDIFPYILPYTLYFQLVVGIAVEAWIVKVRTIGKEATWETWYPIWPNILCAVLLAIYAGLFVRDAMLEKKQKSKEE</sequence>
<dbReference type="EMBL" id="ML213600">
    <property type="protein sequence ID" value="TFK39271.1"/>
    <property type="molecule type" value="Genomic_DNA"/>
</dbReference>
<dbReference type="GO" id="GO:0006633">
    <property type="term" value="P:fatty acid biosynthetic process"/>
    <property type="evidence" value="ECO:0007669"/>
    <property type="project" value="UniProtKB-KW"/>
</dbReference>
<proteinExistence type="predicted"/>
<evidence type="ECO:0000256" key="8">
    <source>
        <dbReference type="ARBA" id="ARBA00023136"/>
    </source>
</evidence>
<evidence type="ECO:0008006" key="13">
    <source>
        <dbReference type="Google" id="ProtNLM"/>
    </source>
</evidence>
<keyword evidence="9" id="KW-0275">Fatty acid biosynthesis</keyword>
<organism evidence="11 12">
    <name type="scientific">Crucibulum laeve</name>
    <dbReference type="NCBI Taxonomy" id="68775"/>
    <lineage>
        <taxon>Eukaryota</taxon>
        <taxon>Fungi</taxon>
        <taxon>Dikarya</taxon>
        <taxon>Basidiomycota</taxon>
        <taxon>Agaricomycotina</taxon>
        <taxon>Agaricomycetes</taxon>
        <taxon>Agaricomycetidae</taxon>
        <taxon>Agaricales</taxon>
        <taxon>Agaricineae</taxon>
        <taxon>Nidulariaceae</taxon>
        <taxon>Crucibulum</taxon>
    </lineage>
</organism>
<gene>
    <name evidence="11" type="ORF">BDQ12DRAFT_735050</name>
</gene>
<accession>A0A5C3MDP7</accession>
<evidence type="ECO:0000256" key="3">
    <source>
        <dbReference type="ARBA" id="ARBA00022679"/>
    </source>
</evidence>
<dbReference type="GO" id="GO:0016020">
    <property type="term" value="C:membrane"/>
    <property type="evidence" value="ECO:0007669"/>
    <property type="project" value="UniProtKB-SubCell"/>
</dbReference>
<keyword evidence="2" id="KW-0444">Lipid biosynthesis</keyword>
<evidence type="ECO:0000313" key="11">
    <source>
        <dbReference type="EMBL" id="TFK39271.1"/>
    </source>
</evidence>
<keyword evidence="3" id="KW-0808">Transferase</keyword>
<evidence type="ECO:0000256" key="6">
    <source>
        <dbReference type="ARBA" id="ARBA00022989"/>
    </source>
</evidence>
<evidence type="ECO:0000256" key="10">
    <source>
        <dbReference type="SAM" id="Phobius"/>
    </source>
</evidence>
<evidence type="ECO:0000256" key="4">
    <source>
        <dbReference type="ARBA" id="ARBA00022692"/>
    </source>
</evidence>